<accession>A0A078HX13</accession>
<gene>
    <name evidence="1" type="primary">BnaC02g08970D</name>
    <name evidence="1" type="ORF">GSBRNA2T00074529001</name>
</gene>
<dbReference type="EMBL" id="LK032520">
    <property type="protein sequence ID" value="CDY42291.1"/>
    <property type="molecule type" value="Genomic_DNA"/>
</dbReference>
<keyword evidence="2" id="KW-1185">Reference proteome</keyword>
<evidence type="ECO:0000313" key="2">
    <source>
        <dbReference type="Proteomes" id="UP000028999"/>
    </source>
</evidence>
<protein>
    <submittedName>
        <fullName evidence="1">BnaC02g08970D protein</fullName>
    </submittedName>
</protein>
<name>A0A078HX13_BRANA</name>
<reference evidence="1 2" key="1">
    <citation type="journal article" date="2014" name="Science">
        <title>Plant genetics. Early allopolyploid evolution in the post-Neolithic Brassica napus oilseed genome.</title>
        <authorList>
            <person name="Chalhoub B."/>
            <person name="Denoeud F."/>
            <person name="Liu S."/>
            <person name="Parkin I.A."/>
            <person name="Tang H."/>
            <person name="Wang X."/>
            <person name="Chiquet J."/>
            <person name="Belcram H."/>
            <person name="Tong C."/>
            <person name="Samans B."/>
            <person name="Correa M."/>
            <person name="Da Silva C."/>
            <person name="Just J."/>
            <person name="Falentin C."/>
            <person name="Koh C.S."/>
            <person name="Le Clainche I."/>
            <person name="Bernard M."/>
            <person name="Bento P."/>
            <person name="Noel B."/>
            <person name="Labadie K."/>
            <person name="Alberti A."/>
            <person name="Charles M."/>
            <person name="Arnaud D."/>
            <person name="Guo H."/>
            <person name="Daviaud C."/>
            <person name="Alamery S."/>
            <person name="Jabbari K."/>
            <person name="Zhao M."/>
            <person name="Edger P.P."/>
            <person name="Chelaifa H."/>
            <person name="Tack D."/>
            <person name="Lassalle G."/>
            <person name="Mestiri I."/>
            <person name="Schnel N."/>
            <person name="Le Paslier M.C."/>
            <person name="Fan G."/>
            <person name="Renault V."/>
            <person name="Bayer P.E."/>
            <person name="Golicz A.A."/>
            <person name="Manoli S."/>
            <person name="Lee T.H."/>
            <person name="Thi V.H."/>
            <person name="Chalabi S."/>
            <person name="Hu Q."/>
            <person name="Fan C."/>
            <person name="Tollenaere R."/>
            <person name="Lu Y."/>
            <person name="Battail C."/>
            <person name="Shen J."/>
            <person name="Sidebottom C.H."/>
            <person name="Wang X."/>
            <person name="Canaguier A."/>
            <person name="Chauveau A."/>
            <person name="Berard A."/>
            <person name="Deniot G."/>
            <person name="Guan M."/>
            <person name="Liu Z."/>
            <person name="Sun F."/>
            <person name="Lim Y.P."/>
            <person name="Lyons E."/>
            <person name="Town C.D."/>
            <person name="Bancroft I."/>
            <person name="Wang X."/>
            <person name="Meng J."/>
            <person name="Ma J."/>
            <person name="Pires J.C."/>
            <person name="King G.J."/>
            <person name="Brunel D."/>
            <person name="Delourme R."/>
            <person name="Renard M."/>
            <person name="Aury J.M."/>
            <person name="Adams K.L."/>
            <person name="Batley J."/>
            <person name="Snowdon R.J."/>
            <person name="Tost J."/>
            <person name="Edwards D."/>
            <person name="Zhou Y."/>
            <person name="Hua W."/>
            <person name="Sharpe A.G."/>
            <person name="Paterson A.H."/>
            <person name="Guan C."/>
            <person name="Wincker P."/>
        </authorList>
    </citation>
    <scope>NUCLEOTIDE SEQUENCE [LARGE SCALE GENOMIC DNA]</scope>
    <source>
        <strain evidence="2">cv. Darmor-bzh</strain>
    </source>
</reference>
<evidence type="ECO:0000313" key="1">
    <source>
        <dbReference type="EMBL" id="CDY42291.1"/>
    </source>
</evidence>
<sequence length="32" mass="3634">MGWMPLLLGFGSQKRLTVEFTFGCNCLSRLDI</sequence>
<dbReference type="PaxDb" id="3708-A0A078HX13"/>
<dbReference type="AlphaFoldDB" id="A0A078HX13"/>
<dbReference type="Proteomes" id="UP000028999">
    <property type="component" value="Unassembled WGS sequence"/>
</dbReference>
<dbReference type="Gramene" id="CDY42291">
    <property type="protein sequence ID" value="CDY42291"/>
    <property type="gene ID" value="GSBRNA2T00074529001"/>
</dbReference>
<proteinExistence type="predicted"/>
<organism evidence="1 2">
    <name type="scientific">Brassica napus</name>
    <name type="common">Rape</name>
    <dbReference type="NCBI Taxonomy" id="3708"/>
    <lineage>
        <taxon>Eukaryota</taxon>
        <taxon>Viridiplantae</taxon>
        <taxon>Streptophyta</taxon>
        <taxon>Embryophyta</taxon>
        <taxon>Tracheophyta</taxon>
        <taxon>Spermatophyta</taxon>
        <taxon>Magnoliopsida</taxon>
        <taxon>eudicotyledons</taxon>
        <taxon>Gunneridae</taxon>
        <taxon>Pentapetalae</taxon>
        <taxon>rosids</taxon>
        <taxon>malvids</taxon>
        <taxon>Brassicales</taxon>
        <taxon>Brassicaceae</taxon>
        <taxon>Brassiceae</taxon>
        <taxon>Brassica</taxon>
    </lineage>
</organism>